<dbReference type="EMBL" id="SPNV01000237">
    <property type="protein sequence ID" value="KAF5857804.1"/>
    <property type="molecule type" value="Genomic_DNA"/>
</dbReference>
<name>A0A8H6E3B0_PETAA</name>
<dbReference type="PROSITE" id="PS01095">
    <property type="entry name" value="GH18_1"/>
    <property type="match status" value="1"/>
</dbReference>
<dbReference type="GO" id="GO:0008843">
    <property type="term" value="F:endochitinase activity"/>
    <property type="evidence" value="ECO:0007669"/>
    <property type="project" value="UniProtKB-EC"/>
</dbReference>
<evidence type="ECO:0000259" key="10">
    <source>
        <dbReference type="PROSITE" id="PS51910"/>
    </source>
</evidence>
<dbReference type="GO" id="GO:0000272">
    <property type="term" value="P:polysaccharide catabolic process"/>
    <property type="evidence" value="ECO:0007669"/>
    <property type="project" value="UniProtKB-KW"/>
</dbReference>
<dbReference type="Proteomes" id="UP000541154">
    <property type="component" value="Unassembled WGS sequence"/>
</dbReference>
<evidence type="ECO:0000256" key="4">
    <source>
        <dbReference type="ARBA" id="ARBA00023024"/>
    </source>
</evidence>
<dbReference type="GO" id="GO:0008061">
    <property type="term" value="F:chitin binding"/>
    <property type="evidence" value="ECO:0007669"/>
    <property type="project" value="InterPro"/>
</dbReference>
<keyword evidence="12" id="KW-1185">Reference proteome</keyword>
<dbReference type="GO" id="GO:0005576">
    <property type="term" value="C:extracellular region"/>
    <property type="evidence" value="ECO:0007669"/>
    <property type="project" value="TreeGrafter"/>
</dbReference>
<dbReference type="InterPro" id="IPR001579">
    <property type="entry name" value="Glyco_hydro_18_chit_AS"/>
</dbReference>
<evidence type="ECO:0000256" key="5">
    <source>
        <dbReference type="ARBA" id="ARBA00023277"/>
    </source>
</evidence>
<dbReference type="EC" id="3.2.1.14" evidence="2"/>
<accession>A0A8H6E3B0</accession>
<feature type="domain" description="GH18" evidence="10">
    <location>
        <begin position="25"/>
        <end position="303"/>
    </location>
</feature>
<evidence type="ECO:0000256" key="8">
    <source>
        <dbReference type="RuleBase" id="RU000489"/>
    </source>
</evidence>
<dbReference type="PANTHER" id="PTHR11177">
    <property type="entry name" value="CHITINASE"/>
    <property type="match status" value="1"/>
</dbReference>
<evidence type="ECO:0000256" key="9">
    <source>
        <dbReference type="RuleBase" id="RU004453"/>
    </source>
</evidence>
<keyword evidence="6 8" id="KW-0326">Glycosidase</keyword>
<dbReference type="InterPro" id="IPR017853">
    <property type="entry name" value="GH"/>
</dbReference>
<evidence type="ECO:0000313" key="12">
    <source>
        <dbReference type="Proteomes" id="UP000541154"/>
    </source>
</evidence>
<dbReference type="PROSITE" id="PS51910">
    <property type="entry name" value="GH18_2"/>
    <property type="match status" value="1"/>
</dbReference>
<evidence type="ECO:0000256" key="1">
    <source>
        <dbReference type="ARBA" id="ARBA00000822"/>
    </source>
</evidence>
<dbReference type="GO" id="GO:0006032">
    <property type="term" value="P:chitin catabolic process"/>
    <property type="evidence" value="ECO:0007669"/>
    <property type="project" value="UniProtKB-KW"/>
</dbReference>
<protein>
    <recommendedName>
        <fullName evidence="2">chitinase</fullName>
        <ecNumber evidence="2">3.2.1.14</ecNumber>
    </recommendedName>
</protein>
<evidence type="ECO:0000256" key="7">
    <source>
        <dbReference type="ARBA" id="ARBA00023326"/>
    </source>
</evidence>
<dbReference type="InterPro" id="IPR001223">
    <property type="entry name" value="Glyco_hydro18_cat"/>
</dbReference>
<comment type="similarity">
    <text evidence="9">Belongs to the glycosyl hydrolase 18 family.</text>
</comment>
<dbReference type="InterPro" id="IPR011583">
    <property type="entry name" value="Chitinase_II/V-like_cat"/>
</dbReference>
<keyword evidence="4" id="KW-0146">Chitin degradation</keyword>
<dbReference type="PANTHER" id="PTHR11177:SF317">
    <property type="entry name" value="CHITINASE 12-RELATED"/>
    <property type="match status" value="1"/>
</dbReference>
<dbReference type="AlphaFoldDB" id="A0A8H6E3B0"/>
<dbReference type="SMART" id="SM00636">
    <property type="entry name" value="Glyco_18"/>
    <property type="match status" value="1"/>
</dbReference>
<reference evidence="11 12" key="1">
    <citation type="submission" date="2019-04" db="EMBL/GenBank/DDBJ databases">
        <title>Aspergillus burnettii sp. nov., novel species from soil in southeast Queensland.</title>
        <authorList>
            <person name="Gilchrist C.L.M."/>
            <person name="Pitt J.I."/>
            <person name="Lange L."/>
            <person name="Lacey H.J."/>
            <person name="Vuong D."/>
            <person name="Midgley D.J."/>
            <person name="Greenfield P."/>
            <person name="Bradbury M."/>
            <person name="Lacey E."/>
            <person name="Busk P.K."/>
            <person name="Pilgaard B."/>
            <person name="Chooi Y.H."/>
            <person name="Piggott A.M."/>
        </authorList>
    </citation>
    <scope>NUCLEOTIDE SEQUENCE [LARGE SCALE GENOMIC DNA]</scope>
    <source>
        <strain evidence="11 12">FRR 5400</strain>
    </source>
</reference>
<comment type="caution">
    <text evidence="11">The sequence shown here is derived from an EMBL/GenBank/DDBJ whole genome shotgun (WGS) entry which is preliminary data.</text>
</comment>
<evidence type="ECO:0000256" key="2">
    <source>
        <dbReference type="ARBA" id="ARBA00012729"/>
    </source>
</evidence>
<comment type="catalytic activity">
    <reaction evidence="1">
        <text>Random endo-hydrolysis of N-acetyl-beta-D-glucosaminide (1-&gt;4)-beta-linkages in chitin and chitodextrins.</text>
        <dbReference type="EC" id="3.2.1.14"/>
    </reaction>
</comment>
<evidence type="ECO:0000313" key="11">
    <source>
        <dbReference type="EMBL" id="KAF5857804.1"/>
    </source>
</evidence>
<dbReference type="SUPFAM" id="SSF51445">
    <property type="entry name" value="(Trans)glycosidases"/>
    <property type="match status" value="1"/>
</dbReference>
<evidence type="ECO:0000256" key="3">
    <source>
        <dbReference type="ARBA" id="ARBA00022801"/>
    </source>
</evidence>
<keyword evidence="5" id="KW-0119">Carbohydrate metabolism</keyword>
<evidence type="ECO:0000256" key="6">
    <source>
        <dbReference type="ARBA" id="ARBA00023295"/>
    </source>
</evidence>
<dbReference type="Gene3D" id="3.20.20.80">
    <property type="entry name" value="Glycosidases"/>
    <property type="match status" value="1"/>
</dbReference>
<dbReference type="Pfam" id="PF00704">
    <property type="entry name" value="Glyco_hydro_18"/>
    <property type="match status" value="1"/>
</dbReference>
<proteinExistence type="inferred from homology"/>
<dbReference type="InterPro" id="IPR050314">
    <property type="entry name" value="Glycosyl_Hydrlase_18"/>
</dbReference>
<keyword evidence="3 8" id="KW-0378">Hydrolase</keyword>
<keyword evidence="7" id="KW-0624">Polysaccharide degradation</keyword>
<organism evidence="11 12">
    <name type="scientific">Petromyces alliaceus</name>
    <name type="common">Aspergillus alliaceus</name>
    <dbReference type="NCBI Taxonomy" id="209559"/>
    <lineage>
        <taxon>Eukaryota</taxon>
        <taxon>Fungi</taxon>
        <taxon>Dikarya</taxon>
        <taxon>Ascomycota</taxon>
        <taxon>Pezizomycotina</taxon>
        <taxon>Eurotiomycetes</taxon>
        <taxon>Eurotiomycetidae</taxon>
        <taxon>Eurotiales</taxon>
        <taxon>Aspergillaceae</taxon>
        <taxon>Aspergillus</taxon>
        <taxon>Aspergillus subgen. Circumdati</taxon>
    </lineage>
</organism>
<gene>
    <name evidence="11" type="ORF">ETB97_005256</name>
</gene>
<sequence>MPQNRLREHSSYNGTSLGTRDITGYRSVAYFVNWAIYGRGFNPMDLPAERLTHVLYAFANIHPDTGEVYMSDSWADIEKHYPGDSWSDTGNNVYGCIKQLFMLKKKNRSLKILLSIGGWTYSSNFASPLGTASGRATFASSATTLLQNLGFDGIDIDWEYPANSVQADNMVATLQELRSVRALIGIPALLYLTNGGIVFGCLQLSPREWSPLLDHRRIPCWAIQLQELHLSQMNQYLDFLNLMTYDYSGSWDTAAGHDTNIYASTDNAASTPFNTDQAISYYISHGVPANKIVMGMPLYVAHS</sequence>